<dbReference type="CDD" id="cd01310">
    <property type="entry name" value="TatD_DNAse"/>
    <property type="match status" value="1"/>
</dbReference>
<dbReference type="PIRSF" id="PIRSF005902">
    <property type="entry name" value="DNase_TatD"/>
    <property type="match status" value="1"/>
</dbReference>
<organism evidence="5 6">
    <name type="scientific">Opacimonas viscosa</name>
    <dbReference type="NCBI Taxonomy" id="2961944"/>
    <lineage>
        <taxon>Bacteria</taxon>
        <taxon>Pseudomonadati</taxon>
        <taxon>Pseudomonadota</taxon>
        <taxon>Gammaproteobacteria</taxon>
        <taxon>Alteromonadales</taxon>
        <taxon>Alteromonadaceae</taxon>
        <taxon>Opacimonas</taxon>
    </lineage>
</organism>
<dbReference type="FunFam" id="3.20.20.140:FF:000005">
    <property type="entry name" value="TatD family hydrolase"/>
    <property type="match status" value="1"/>
</dbReference>
<feature type="binding site" evidence="4">
    <location>
        <position position="139"/>
    </location>
    <ligand>
        <name>a divalent metal cation</name>
        <dbReference type="ChEBI" id="CHEBI:60240"/>
        <label>2</label>
    </ligand>
</feature>
<keyword evidence="2 4" id="KW-0479">Metal-binding</keyword>
<dbReference type="Pfam" id="PF01026">
    <property type="entry name" value="TatD_DNase"/>
    <property type="match status" value="1"/>
</dbReference>
<feature type="binding site" evidence="4">
    <location>
        <position position="104"/>
    </location>
    <ligand>
        <name>a divalent metal cation</name>
        <dbReference type="ChEBI" id="CHEBI:60240"/>
        <label>1</label>
    </ligand>
</feature>
<dbReference type="InterPro" id="IPR032466">
    <property type="entry name" value="Metal_Hydrolase"/>
</dbReference>
<dbReference type="GO" id="GO:0005829">
    <property type="term" value="C:cytosol"/>
    <property type="evidence" value="ECO:0007669"/>
    <property type="project" value="TreeGrafter"/>
</dbReference>
<dbReference type="GO" id="GO:0046872">
    <property type="term" value="F:metal ion binding"/>
    <property type="evidence" value="ECO:0007669"/>
    <property type="project" value="UniProtKB-KW"/>
</dbReference>
<evidence type="ECO:0000313" key="6">
    <source>
        <dbReference type="Proteomes" id="UP001165413"/>
    </source>
</evidence>
<dbReference type="SUPFAM" id="SSF51556">
    <property type="entry name" value="Metallo-dependent hydrolases"/>
    <property type="match status" value="1"/>
</dbReference>
<sequence length="263" mass="29058">MKVDTHCHLDLSVFAEDIDEVLCRATQAGVSECIIPAIDPAHWQKQFTLARTYPHIRFTLGFHPYFLSPLLAKYAVDQLISQLDQTIQETLTGQLKTQFIGVGEIGVDRAIELDIKIQETMFVEQLGLAKQYHLPVIVHHRKSHDRLLGLIKQSGFTGGGIIHAFSGNALVAQAYIELGFKLGIGGTITYPRGSKTREALLAVGLEHCVLETDSPDMPMYGRQGQRNEPAFITDVVTVLADLFGVEESVVEALTTQNTRSVFA</sequence>
<feature type="binding site" evidence="4">
    <location>
        <position position="8"/>
    </location>
    <ligand>
        <name>a divalent metal cation</name>
        <dbReference type="ChEBI" id="CHEBI:60240"/>
        <label>1</label>
    </ligand>
</feature>
<evidence type="ECO:0000256" key="1">
    <source>
        <dbReference type="ARBA" id="ARBA00009275"/>
    </source>
</evidence>
<dbReference type="RefSeq" id="WP_254100767.1">
    <property type="nucleotide sequence ID" value="NZ_JANATA010000013.1"/>
</dbReference>
<keyword evidence="3 5" id="KW-0378">Hydrolase</keyword>
<reference evidence="5" key="1">
    <citation type="submission" date="2022-07" db="EMBL/GenBank/DDBJ databases">
        <title>Characterization of the Novel Bacterium Alteromonas immobilis LMIT006 and Alteromonas gregis LMIT007.</title>
        <authorList>
            <person name="Lin X."/>
        </authorList>
    </citation>
    <scope>NUCLEOTIDE SEQUENCE</scope>
    <source>
        <strain evidence="5">LMIT007</strain>
    </source>
</reference>
<gene>
    <name evidence="5" type="ORF">NLF92_08360</name>
</gene>
<proteinExistence type="inferred from homology"/>
<evidence type="ECO:0000256" key="4">
    <source>
        <dbReference type="PIRSR" id="PIRSR005902-1"/>
    </source>
</evidence>
<comment type="similarity">
    <text evidence="1">Belongs to the metallo-dependent hydrolases superfamily. TatD-type hydrolase family.</text>
</comment>
<dbReference type="AlphaFoldDB" id="A0AA41X325"/>
<accession>A0AA41X325</accession>
<dbReference type="Gene3D" id="3.20.20.140">
    <property type="entry name" value="Metal-dependent hydrolases"/>
    <property type="match status" value="1"/>
</dbReference>
<keyword evidence="6" id="KW-1185">Reference proteome</keyword>
<dbReference type="InterPro" id="IPR001130">
    <property type="entry name" value="TatD-like"/>
</dbReference>
<feature type="binding site" evidence="4">
    <location>
        <position position="6"/>
    </location>
    <ligand>
        <name>a divalent metal cation</name>
        <dbReference type="ChEBI" id="CHEBI:60240"/>
        <label>1</label>
    </ligand>
</feature>
<dbReference type="PANTHER" id="PTHR46124:SF3">
    <property type="entry name" value="HYDROLASE"/>
    <property type="match status" value="1"/>
</dbReference>
<dbReference type="EMBL" id="JANATA010000013">
    <property type="protein sequence ID" value="MCP3428957.1"/>
    <property type="molecule type" value="Genomic_DNA"/>
</dbReference>
<feature type="binding site" evidence="4">
    <location>
        <position position="163"/>
    </location>
    <ligand>
        <name>a divalent metal cation</name>
        <dbReference type="ChEBI" id="CHEBI:60240"/>
        <label>2</label>
    </ligand>
</feature>
<feature type="binding site" evidence="4">
    <location>
        <position position="213"/>
    </location>
    <ligand>
        <name>a divalent metal cation</name>
        <dbReference type="ChEBI" id="CHEBI:60240"/>
        <label>1</label>
    </ligand>
</feature>
<dbReference type="PANTHER" id="PTHR46124">
    <property type="entry name" value="D-AMINOACYL-TRNA DEACYLASE"/>
    <property type="match status" value="1"/>
</dbReference>
<dbReference type="Proteomes" id="UP001165413">
    <property type="component" value="Unassembled WGS sequence"/>
</dbReference>
<comment type="caution">
    <text evidence="5">The sequence shown here is derived from an EMBL/GenBank/DDBJ whole genome shotgun (WGS) entry which is preliminary data.</text>
</comment>
<evidence type="ECO:0000256" key="2">
    <source>
        <dbReference type="ARBA" id="ARBA00022723"/>
    </source>
</evidence>
<protein>
    <submittedName>
        <fullName evidence="5">TatD family hydrolase</fullName>
    </submittedName>
</protein>
<evidence type="ECO:0000313" key="5">
    <source>
        <dbReference type="EMBL" id="MCP3428957.1"/>
    </source>
</evidence>
<dbReference type="GO" id="GO:0016788">
    <property type="term" value="F:hydrolase activity, acting on ester bonds"/>
    <property type="evidence" value="ECO:0007669"/>
    <property type="project" value="InterPro"/>
</dbReference>
<evidence type="ECO:0000256" key="3">
    <source>
        <dbReference type="ARBA" id="ARBA00022801"/>
    </source>
</evidence>
<name>A0AA41X325_9ALTE</name>